<evidence type="ECO:0000256" key="11">
    <source>
        <dbReference type="ARBA" id="ARBA00022898"/>
    </source>
</evidence>
<proteinExistence type="inferred from homology"/>
<comment type="pathway">
    <text evidence="4">Amino-acid biosynthesis; L-valine biosynthesis; L-valine from pyruvate: step 4/4.</text>
</comment>
<dbReference type="NCBIfam" id="TIGR01123">
    <property type="entry name" value="ilvE_II"/>
    <property type="match status" value="1"/>
</dbReference>
<protein>
    <recommendedName>
        <fullName evidence="7">branched-chain-amino-acid transaminase</fullName>
        <ecNumber evidence="7">2.6.1.42</ecNumber>
    </recommendedName>
</protein>
<dbReference type="GO" id="GO:0004084">
    <property type="term" value="F:branched-chain-amino-acid transaminase activity"/>
    <property type="evidence" value="ECO:0007669"/>
    <property type="project" value="UniProtKB-EC"/>
</dbReference>
<keyword evidence="8 17" id="KW-0032">Aminotransferase</keyword>
<dbReference type="UniPathway" id="UPA00047">
    <property type="reaction ID" value="UER00058"/>
</dbReference>
<evidence type="ECO:0000256" key="3">
    <source>
        <dbReference type="ARBA" id="ARBA00004824"/>
    </source>
</evidence>
<evidence type="ECO:0000256" key="9">
    <source>
        <dbReference type="ARBA" id="ARBA00022605"/>
    </source>
</evidence>
<dbReference type="NCBIfam" id="NF009897">
    <property type="entry name" value="PRK13357.1"/>
    <property type="match status" value="1"/>
</dbReference>
<dbReference type="GO" id="GO:0009099">
    <property type="term" value="P:L-valine biosynthetic process"/>
    <property type="evidence" value="ECO:0007669"/>
    <property type="project" value="UniProtKB-UniPathway"/>
</dbReference>
<feature type="modified residue" description="N6-(pyridoxal phosphate)lysine" evidence="16">
    <location>
        <position position="198"/>
    </location>
</feature>
<evidence type="ECO:0000256" key="14">
    <source>
        <dbReference type="ARBA" id="ARBA00048798"/>
    </source>
</evidence>
<dbReference type="PANTHER" id="PTHR11825">
    <property type="entry name" value="SUBGROUP IIII AMINOTRANSFERASE"/>
    <property type="match status" value="1"/>
</dbReference>
<evidence type="ECO:0000256" key="10">
    <source>
        <dbReference type="ARBA" id="ARBA00022679"/>
    </source>
</evidence>
<dbReference type="Gene3D" id="3.30.470.10">
    <property type="match status" value="1"/>
</dbReference>
<evidence type="ECO:0000256" key="5">
    <source>
        <dbReference type="ARBA" id="ARBA00005072"/>
    </source>
</evidence>
<dbReference type="GO" id="GO:0009098">
    <property type="term" value="P:L-leucine biosynthetic process"/>
    <property type="evidence" value="ECO:0007669"/>
    <property type="project" value="UniProtKB-UniPathway"/>
</dbReference>
<evidence type="ECO:0000256" key="6">
    <source>
        <dbReference type="ARBA" id="ARBA00009320"/>
    </source>
</evidence>
<evidence type="ECO:0000256" key="7">
    <source>
        <dbReference type="ARBA" id="ARBA00013053"/>
    </source>
</evidence>
<evidence type="ECO:0000256" key="13">
    <source>
        <dbReference type="ARBA" id="ARBA00048212"/>
    </source>
</evidence>
<comment type="pathway">
    <text evidence="3">Amino-acid biosynthesis; L-isoleucine biosynthesis; L-isoleucine from 2-oxobutanoate: step 4/4.</text>
</comment>
<dbReference type="RefSeq" id="WP_091540092.1">
    <property type="nucleotide sequence ID" value="NZ_FONY01000004.1"/>
</dbReference>
<accession>A0A1I2C9S6</accession>
<dbReference type="InterPro" id="IPR036038">
    <property type="entry name" value="Aminotransferase-like"/>
</dbReference>
<keyword evidence="18" id="KW-1185">Reference proteome</keyword>
<dbReference type="Gene3D" id="3.20.10.10">
    <property type="entry name" value="D-amino Acid Aminotransferase, subunit A, domain 2"/>
    <property type="match status" value="1"/>
</dbReference>
<comment type="catalytic activity">
    <reaction evidence="15">
        <text>L-leucine + 2-oxoglutarate = 4-methyl-2-oxopentanoate + L-glutamate</text>
        <dbReference type="Rhea" id="RHEA:18321"/>
        <dbReference type="ChEBI" id="CHEBI:16810"/>
        <dbReference type="ChEBI" id="CHEBI:17865"/>
        <dbReference type="ChEBI" id="CHEBI:29985"/>
        <dbReference type="ChEBI" id="CHEBI:57427"/>
        <dbReference type="EC" id="2.6.1.42"/>
    </reaction>
</comment>
<evidence type="ECO:0000256" key="8">
    <source>
        <dbReference type="ARBA" id="ARBA00022576"/>
    </source>
</evidence>
<organism evidence="17 18">
    <name type="scientific">Thermoflexibacter ruber</name>
    <dbReference type="NCBI Taxonomy" id="1003"/>
    <lineage>
        <taxon>Bacteria</taxon>
        <taxon>Pseudomonadati</taxon>
        <taxon>Bacteroidota</taxon>
        <taxon>Cytophagia</taxon>
        <taxon>Cytophagales</taxon>
        <taxon>Thermoflexibacteraceae</taxon>
        <taxon>Thermoflexibacter</taxon>
    </lineage>
</organism>
<comment type="catalytic activity">
    <reaction evidence="13">
        <text>L-valine + 2-oxoglutarate = 3-methyl-2-oxobutanoate + L-glutamate</text>
        <dbReference type="Rhea" id="RHEA:24813"/>
        <dbReference type="ChEBI" id="CHEBI:11851"/>
        <dbReference type="ChEBI" id="CHEBI:16810"/>
        <dbReference type="ChEBI" id="CHEBI:29985"/>
        <dbReference type="ChEBI" id="CHEBI:57762"/>
        <dbReference type="EC" id="2.6.1.42"/>
    </reaction>
</comment>
<keyword evidence="9" id="KW-0028">Amino-acid biosynthesis</keyword>
<evidence type="ECO:0000256" key="4">
    <source>
        <dbReference type="ARBA" id="ARBA00004931"/>
    </source>
</evidence>
<sequence>MTATDLALDISVRRVAQSRLPEIDFNHLPFGRIMTDHIFVADYNGKEWTDLRIEPFAKMSISPANLTLHYGQTIFEGLKAYKTGNHEILVFRPDQNAKRMNKSAVRMYMPEIPEEIFLAGLKELLEIDRNWIPTTQGSSLYIRPLMFATDEYVGLQPSQTYRFIIMCSPVGAYYNKPVKVKVETHFTRAVEGGIGYAKTAGNYAASMLPTQLAIEEGYDQLIWTDGKEHKYVEEAGSMNLMFVINGKLITASTGDSILDGITRKSVIQVAKDMGIEVEERKLAISELIEAIQKGTLQEAFGAGTAATIAQIIQIGYEGIRYELPPVETRKISNAIYKELEDLKYGRIPDQRGWMMKI</sequence>
<evidence type="ECO:0000313" key="17">
    <source>
        <dbReference type="EMBL" id="SFE64420.1"/>
    </source>
</evidence>
<evidence type="ECO:0000256" key="16">
    <source>
        <dbReference type="PIRSR" id="PIRSR006468-1"/>
    </source>
</evidence>
<dbReference type="EC" id="2.6.1.42" evidence="7"/>
<dbReference type="CDD" id="cd01557">
    <property type="entry name" value="BCAT_beta_family"/>
    <property type="match status" value="1"/>
</dbReference>
<dbReference type="UniPathway" id="UPA00049">
    <property type="reaction ID" value="UER00062"/>
</dbReference>
<dbReference type="InterPro" id="IPR043132">
    <property type="entry name" value="BCAT-like_C"/>
</dbReference>
<name>A0A1I2C9S6_9BACT</name>
<keyword evidence="11" id="KW-0663">Pyridoxal phosphate</keyword>
<gene>
    <name evidence="17" type="ORF">SAMN04488541_1004129</name>
</gene>
<evidence type="ECO:0000256" key="12">
    <source>
        <dbReference type="ARBA" id="ARBA00023304"/>
    </source>
</evidence>
<dbReference type="GO" id="GO:0009097">
    <property type="term" value="P:isoleucine biosynthetic process"/>
    <property type="evidence" value="ECO:0007669"/>
    <property type="project" value="UniProtKB-UniPathway"/>
</dbReference>
<dbReference type="STRING" id="1003.SAMN04488541_1004129"/>
<dbReference type="InterPro" id="IPR043131">
    <property type="entry name" value="BCAT-like_N"/>
</dbReference>
<dbReference type="UniPathway" id="UPA00048">
    <property type="reaction ID" value="UER00073"/>
</dbReference>
<comment type="catalytic activity">
    <reaction evidence="14">
        <text>L-isoleucine + 2-oxoglutarate = (S)-3-methyl-2-oxopentanoate + L-glutamate</text>
        <dbReference type="Rhea" id="RHEA:24801"/>
        <dbReference type="ChEBI" id="CHEBI:16810"/>
        <dbReference type="ChEBI" id="CHEBI:29985"/>
        <dbReference type="ChEBI" id="CHEBI:35146"/>
        <dbReference type="ChEBI" id="CHEBI:58045"/>
        <dbReference type="EC" id="2.6.1.42"/>
    </reaction>
</comment>
<dbReference type="InterPro" id="IPR033939">
    <property type="entry name" value="BCAT_family"/>
</dbReference>
<dbReference type="Proteomes" id="UP000199513">
    <property type="component" value="Unassembled WGS sequence"/>
</dbReference>
<comment type="pathway">
    <text evidence="5">Amino-acid biosynthesis; L-leucine biosynthesis; L-leucine from 3-methyl-2-oxobutanoate: step 4/4.</text>
</comment>
<evidence type="ECO:0000256" key="15">
    <source>
        <dbReference type="ARBA" id="ARBA00049229"/>
    </source>
</evidence>
<dbReference type="PIRSF" id="PIRSF006468">
    <property type="entry name" value="BCAT1"/>
    <property type="match status" value="1"/>
</dbReference>
<dbReference type="InterPro" id="IPR001544">
    <property type="entry name" value="Aminotrans_IV"/>
</dbReference>
<comment type="cofactor">
    <cofactor evidence="1">
        <name>pyridoxal 5'-phosphate</name>
        <dbReference type="ChEBI" id="CHEBI:597326"/>
    </cofactor>
</comment>
<evidence type="ECO:0000313" key="18">
    <source>
        <dbReference type="Proteomes" id="UP000199513"/>
    </source>
</evidence>
<dbReference type="Pfam" id="PF01063">
    <property type="entry name" value="Aminotran_4"/>
    <property type="match status" value="1"/>
</dbReference>
<dbReference type="OrthoDB" id="9804984at2"/>
<reference evidence="17 18" key="1">
    <citation type="submission" date="2016-10" db="EMBL/GenBank/DDBJ databases">
        <authorList>
            <person name="de Groot N.N."/>
        </authorList>
    </citation>
    <scope>NUCLEOTIDE SEQUENCE [LARGE SCALE GENOMIC DNA]</scope>
    <source>
        <strain>GEY</strain>
        <strain evidence="18">DSM 9560</strain>
    </source>
</reference>
<dbReference type="InterPro" id="IPR005786">
    <property type="entry name" value="B_amino_transII"/>
</dbReference>
<evidence type="ECO:0000256" key="1">
    <source>
        <dbReference type="ARBA" id="ARBA00001933"/>
    </source>
</evidence>
<evidence type="ECO:0000256" key="2">
    <source>
        <dbReference type="ARBA" id="ARBA00003109"/>
    </source>
</evidence>
<dbReference type="SUPFAM" id="SSF56752">
    <property type="entry name" value="D-aminoacid aminotransferase-like PLP-dependent enzymes"/>
    <property type="match status" value="1"/>
</dbReference>
<dbReference type="PANTHER" id="PTHR11825:SF44">
    <property type="entry name" value="BRANCHED-CHAIN-AMINO-ACID AMINOTRANSFERASE"/>
    <property type="match status" value="1"/>
</dbReference>
<comment type="similarity">
    <text evidence="6">Belongs to the class-IV pyridoxal-phosphate-dependent aminotransferase family.</text>
</comment>
<keyword evidence="12" id="KW-0100">Branched-chain amino acid biosynthesis</keyword>
<comment type="function">
    <text evidence="2">Acts on leucine, isoleucine and valine.</text>
</comment>
<keyword evidence="10 17" id="KW-0808">Transferase</keyword>
<dbReference type="EMBL" id="FONY01000004">
    <property type="protein sequence ID" value="SFE64420.1"/>
    <property type="molecule type" value="Genomic_DNA"/>
</dbReference>
<dbReference type="AlphaFoldDB" id="A0A1I2C9S6"/>